<evidence type="ECO:0000313" key="4">
    <source>
        <dbReference type="Proteomes" id="UP000018419"/>
    </source>
</evidence>
<gene>
    <name evidence="3" type="ORF">ACIRA0001_0081</name>
</gene>
<protein>
    <recommendedName>
        <fullName evidence="2">DUF4468 domain-containing protein</fullName>
    </recommendedName>
</protein>
<organism evidence="3 4">
    <name type="scientific">Acinetobacter radioresistens SK82</name>
    <dbReference type="NCBI Taxonomy" id="596318"/>
    <lineage>
        <taxon>Bacteria</taxon>
        <taxon>Pseudomonadati</taxon>
        <taxon>Pseudomonadota</taxon>
        <taxon>Gammaproteobacteria</taxon>
        <taxon>Moraxellales</taxon>
        <taxon>Moraxellaceae</taxon>
        <taxon>Acinetobacter</taxon>
    </lineage>
</organism>
<sequence length="158" mass="17586">MKKLLLATMCVIAPVVVTAAEVSNVYEVPGKTQAQLFNGAKEWIALNFKSANDVIQSADKDTGTIIAKGNTTYQCNGVGDCLLNLADSTLEFTLKIDTKDEKARLTFSHFNLYRIGITDHKRTEGYIGKKQEENIQKQMTAWSQHIIDSLKNSQSAEW</sequence>
<keyword evidence="4" id="KW-1185">Reference proteome</keyword>
<evidence type="ECO:0000313" key="3">
    <source>
        <dbReference type="EMBL" id="EET81300.1"/>
    </source>
</evidence>
<feature type="signal peptide" evidence="1">
    <location>
        <begin position="1"/>
        <end position="19"/>
    </location>
</feature>
<name>A0ABM9YKB3_ACIRA</name>
<reference evidence="3 4" key="1">
    <citation type="submission" date="2009-07" db="EMBL/GenBank/DDBJ databases">
        <authorList>
            <person name="Madupu R."/>
            <person name="Durkin A.S."/>
            <person name="Torralba M."/>
            <person name="Methe B."/>
            <person name="Sutton G.G."/>
            <person name="Strausberg R.L."/>
            <person name="Nelson K.E."/>
        </authorList>
    </citation>
    <scope>NUCLEOTIDE SEQUENCE [LARGE SCALE GENOMIC DNA]</scope>
    <source>
        <strain evidence="3 4">SK82</strain>
    </source>
</reference>
<dbReference type="RefSeq" id="WP_005016278.1">
    <property type="nucleotide sequence ID" value="NZ_ACVR01000072.1"/>
</dbReference>
<evidence type="ECO:0000256" key="1">
    <source>
        <dbReference type="SAM" id="SignalP"/>
    </source>
</evidence>
<evidence type="ECO:0000259" key="2">
    <source>
        <dbReference type="Pfam" id="PF14730"/>
    </source>
</evidence>
<accession>A0ABM9YKB3</accession>
<dbReference type="InterPro" id="IPR027823">
    <property type="entry name" value="DUF4468"/>
</dbReference>
<dbReference type="Proteomes" id="UP000018419">
    <property type="component" value="Unassembled WGS sequence"/>
</dbReference>
<feature type="chain" id="PRO_5046531758" description="DUF4468 domain-containing protein" evidence="1">
    <location>
        <begin position="20"/>
        <end position="158"/>
    </location>
</feature>
<keyword evidence="1" id="KW-0732">Signal</keyword>
<comment type="caution">
    <text evidence="3">The sequence shown here is derived from an EMBL/GenBank/DDBJ whole genome shotgun (WGS) entry which is preliminary data.</text>
</comment>
<proteinExistence type="predicted"/>
<dbReference type="Gene3D" id="3.30.530.80">
    <property type="match status" value="1"/>
</dbReference>
<dbReference type="Pfam" id="PF14730">
    <property type="entry name" value="DUF4468"/>
    <property type="match status" value="1"/>
</dbReference>
<feature type="domain" description="DUF4468" evidence="2">
    <location>
        <begin position="25"/>
        <end position="111"/>
    </location>
</feature>
<dbReference type="EMBL" id="ACVR01000072">
    <property type="protein sequence ID" value="EET81300.1"/>
    <property type="molecule type" value="Genomic_DNA"/>
</dbReference>